<dbReference type="InterPro" id="IPR010730">
    <property type="entry name" value="HET"/>
</dbReference>
<feature type="domain" description="Heterokaryon incompatibility" evidence="1">
    <location>
        <begin position="6"/>
        <end position="87"/>
    </location>
</feature>
<evidence type="ECO:0000259" key="1">
    <source>
        <dbReference type="Pfam" id="PF06985"/>
    </source>
</evidence>
<dbReference type="OrthoDB" id="2157530at2759"/>
<gene>
    <name evidence="2" type="ORF">BDV96DRAFT_494161</name>
</gene>
<evidence type="ECO:0000313" key="3">
    <source>
        <dbReference type="Proteomes" id="UP000799770"/>
    </source>
</evidence>
<dbReference type="AlphaFoldDB" id="A0A6A5Z9F5"/>
<evidence type="ECO:0000313" key="2">
    <source>
        <dbReference type="EMBL" id="KAF2115018.1"/>
    </source>
</evidence>
<organism evidence="2 3">
    <name type="scientific">Lophiotrema nucula</name>
    <dbReference type="NCBI Taxonomy" id="690887"/>
    <lineage>
        <taxon>Eukaryota</taxon>
        <taxon>Fungi</taxon>
        <taxon>Dikarya</taxon>
        <taxon>Ascomycota</taxon>
        <taxon>Pezizomycotina</taxon>
        <taxon>Dothideomycetes</taxon>
        <taxon>Pleosporomycetidae</taxon>
        <taxon>Pleosporales</taxon>
        <taxon>Lophiotremataceae</taxon>
        <taxon>Lophiotrema</taxon>
    </lineage>
</organism>
<dbReference type="InterPro" id="IPR052895">
    <property type="entry name" value="HetReg/Transcr_Mod"/>
</dbReference>
<sequence>MRLLFYEAISYTWGSMERTEEILVDGCRMMVTKAAYEILASYSSLLVPKLLWIDAICIDQSNDAEKSRQVPMMDKIYRHALFTTIFLG</sequence>
<dbReference type="PANTHER" id="PTHR24148">
    <property type="entry name" value="ANKYRIN REPEAT DOMAIN-CONTAINING PROTEIN 39 HOMOLOG-RELATED"/>
    <property type="match status" value="1"/>
</dbReference>
<dbReference type="Proteomes" id="UP000799770">
    <property type="component" value="Unassembled WGS sequence"/>
</dbReference>
<reference evidence="2" key="1">
    <citation type="journal article" date="2020" name="Stud. Mycol.">
        <title>101 Dothideomycetes genomes: a test case for predicting lifestyles and emergence of pathogens.</title>
        <authorList>
            <person name="Haridas S."/>
            <person name="Albert R."/>
            <person name="Binder M."/>
            <person name="Bloem J."/>
            <person name="Labutti K."/>
            <person name="Salamov A."/>
            <person name="Andreopoulos B."/>
            <person name="Baker S."/>
            <person name="Barry K."/>
            <person name="Bills G."/>
            <person name="Bluhm B."/>
            <person name="Cannon C."/>
            <person name="Castanera R."/>
            <person name="Culley D."/>
            <person name="Daum C."/>
            <person name="Ezra D."/>
            <person name="Gonzalez J."/>
            <person name="Henrissat B."/>
            <person name="Kuo A."/>
            <person name="Liang C."/>
            <person name="Lipzen A."/>
            <person name="Lutzoni F."/>
            <person name="Magnuson J."/>
            <person name="Mondo S."/>
            <person name="Nolan M."/>
            <person name="Ohm R."/>
            <person name="Pangilinan J."/>
            <person name="Park H.-J."/>
            <person name="Ramirez L."/>
            <person name="Alfaro M."/>
            <person name="Sun H."/>
            <person name="Tritt A."/>
            <person name="Yoshinaga Y."/>
            <person name="Zwiers L.-H."/>
            <person name="Turgeon B."/>
            <person name="Goodwin S."/>
            <person name="Spatafora J."/>
            <person name="Crous P."/>
            <person name="Grigoriev I."/>
        </authorList>
    </citation>
    <scope>NUCLEOTIDE SEQUENCE</scope>
    <source>
        <strain evidence="2">CBS 627.86</strain>
    </source>
</reference>
<accession>A0A6A5Z9F5</accession>
<protein>
    <submittedName>
        <fullName evidence="2">Heterokaryon incompatibility</fullName>
    </submittedName>
</protein>
<keyword evidence="3" id="KW-1185">Reference proteome</keyword>
<dbReference type="PANTHER" id="PTHR24148:SF77">
    <property type="entry name" value="HETEROKARYON INCOMPATIBILITY DOMAIN-CONTAINING PROTEIN"/>
    <property type="match status" value="1"/>
</dbReference>
<dbReference type="Pfam" id="PF06985">
    <property type="entry name" value="HET"/>
    <property type="match status" value="1"/>
</dbReference>
<feature type="non-terminal residue" evidence="2">
    <location>
        <position position="88"/>
    </location>
</feature>
<dbReference type="EMBL" id="ML977324">
    <property type="protein sequence ID" value="KAF2115018.1"/>
    <property type="molecule type" value="Genomic_DNA"/>
</dbReference>
<name>A0A6A5Z9F5_9PLEO</name>
<proteinExistence type="predicted"/>